<reference evidence="13" key="1">
    <citation type="submission" date="2020-12" db="EMBL/GenBank/DDBJ databases">
        <authorList>
            <person name="Iha C."/>
        </authorList>
    </citation>
    <scope>NUCLEOTIDE SEQUENCE</scope>
</reference>
<dbReference type="Gene3D" id="3.60.40.10">
    <property type="entry name" value="PPM-type phosphatase domain"/>
    <property type="match status" value="1"/>
</dbReference>
<feature type="domain" description="PPM-type phosphatase" evidence="12">
    <location>
        <begin position="240"/>
        <end position="595"/>
    </location>
</feature>
<evidence type="ECO:0000256" key="3">
    <source>
        <dbReference type="ARBA" id="ARBA00013081"/>
    </source>
</evidence>
<dbReference type="SUPFAM" id="SSF81606">
    <property type="entry name" value="PP2C-like"/>
    <property type="match status" value="1"/>
</dbReference>
<evidence type="ECO:0000256" key="11">
    <source>
        <dbReference type="SAM" id="SignalP"/>
    </source>
</evidence>
<keyword evidence="8" id="KW-0464">Manganese</keyword>
<sequence length="599" mass="64768">MGTLAAMAAFFTIRSAARVGVDSVRDKHPSSGTAGFNFAPLASFWIERTRFGWAARVAPFGGHPVARPDCSLCFRARFDPLLLCSPGAHENMHQCTETLMRSAEGGLVMGAPEMLGLDRRNAELDGSHGTWGADVVKSVAAKSSFAGAVPPVEIPAEQCRLWQLPAPSAAPAPPMGSKNTQGRRPRMEDTDAMITNLLEVPLLFHADDRIVPKAVEAVLQPLWEDALGSPRSPLTRFPSEQSEADMQVQGAKFAGGRQPQRLDASFHFVGVYDGHGGQMVSREAAQNLHLYFRKAFNRALSASNTADSSSTDSCKSDCTHRSESPVSGLALKRKHSNWRRRDDSGLSSSSSGSLLSPAHKTARKGGDLSADGDLWPSGSISPFAWNRANALARDHPGLRLHQVEDAILEAFRMLDNQLLEQDEARSTGSTAVVAMVSTSHLCLANCGDSRAVLSRGGVAYRLTRDHKPELDDEEERINSCGGRVLDFNGKRVMGLLAMSRALGDHCLRDVGVVAEPEVTIISRSQEDEFLVLASDGLWDALSDNEVCDLARRCFQRAKERGAAPETASRVAASVLMRAALDRGSNDNITVTVVDLRYDI</sequence>
<dbReference type="AlphaFoldDB" id="A0A8S1JHC2"/>
<dbReference type="Pfam" id="PF00481">
    <property type="entry name" value="PP2C"/>
    <property type="match status" value="1"/>
</dbReference>
<keyword evidence="4" id="KW-0479">Metal-binding</keyword>
<dbReference type="PROSITE" id="PS01032">
    <property type="entry name" value="PPM_1"/>
    <property type="match status" value="1"/>
</dbReference>
<dbReference type="GO" id="GO:0004722">
    <property type="term" value="F:protein serine/threonine phosphatase activity"/>
    <property type="evidence" value="ECO:0007669"/>
    <property type="project" value="UniProtKB-EC"/>
</dbReference>
<keyword evidence="14" id="KW-1185">Reference proteome</keyword>
<feature type="compositionally biased region" description="Low complexity" evidence="10">
    <location>
        <begin position="303"/>
        <end position="313"/>
    </location>
</feature>
<evidence type="ECO:0000256" key="10">
    <source>
        <dbReference type="SAM" id="MobiDB-lite"/>
    </source>
</evidence>
<dbReference type="EC" id="3.1.3.16" evidence="3"/>
<dbReference type="EMBL" id="CAJHUC010002441">
    <property type="protein sequence ID" value="CAD7703818.1"/>
    <property type="molecule type" value="Genomic_DNA"/>
</dbReference>
<evidence type="ECO:0000259" key="12">
    <source>
        <dbReference type="PROSITE" id="PS51746"/>
    </source>
</evidence>
<protein>
    <recommendedName>
        <fullName evidence="3">protein-serine/threonine phosphatase</fullName>
        <ecNumber evidence="3">3.1.3.16</ecNumber>
    </recommendedName>
</protein>
<proteinExistence type="inferred from homology"/>
<dbReference type="InterPro" id="IPR001932">
    <property type="entry name" value="PPM-type_phosphatase-like_dom"/>
</dbReference>
<evidence type="ECO:0000256" key="7">
    <source>
        <dbReference type="ARBA" id="ARBA00022912"/>
    </source>
</evidence>
<dbReference type="InterPro" id="IPR000222">
    <property type="entry name" value="PP2C_BS"/>
</dbReference>
<evidence type="ECO:0000256" key="6">
    <source>
        <dbReference type="ARBA" id="ARBA00022842"/>
    </source>
</evidence>
<comment type="similarity">
    <text evidence="9">Belongs to the PP2C family.</text>
</comment>
<feature type="compositionally biased region" description="Low complexity" evidence="10">
    <location>
        <begin position="345"/>
        <end position="356"/>
    </location>
</feature>
<dbReference type="PANTHER" id="PTHR47992">
    <property type="entry name" value="PROTEIN PHOSPHATASE"/>
    <property type="match status" value="1"/>
</dbReference>
<evidence type="ECO:0000256" key="9">
    <source>
        <dbReference type="RuleBase" id="RU003465"/>
    </source>
</evidence>
<evidence type="ECO:0000313" key="13">
    <source>
        <dbReference type="EMBL" id="CAD7703818.1"/>
    </source>
</evidence>
<evidence type="ECO:0000256" key="8">
    <source>
        <dbReference type="ARBA" id="ARBA00023211"/>
    </source>
</evidence>
<feature type="chain" id="PRO_5035801854" description="protein-serine/threonine phosphatase" evidence="11">
    <location>
        <begin position="17"/>
        <end position="599"/>
    </location>
</feature>
<evidence type="ECO:0000256" key="4">
    <source>
        <dbReference type="ARBA" id="ARBA00022723"/>
    </source>
</evidence>
<keyword evidence="6" id="KW-0460">Magnesium</keyword>
<keyword evidence="7 9" id="KW-0904">Protein phosphatase</keyword>
<feature type="signal peptide" evidence="11">
    <location>
        <begin position="1"/>
        <end position="16"/>
    </location>
</feature>
<dbReference type="InterPro" id="IPR015655">
    <property type="entry name" value="PP2C"/>
</dbReference>
<evidence type="ECO:0000256" key="1">
    <source>
        <dbReference type="ARBA" id="ARBA00001936"/>
    </source>
</evidence>
<organism evidence="13 14">
    <name type="scientific">Ostreobium quekettii</name>
    <dbReference type="NCBI Taxonomy" id="121088"/>
    <lineage>
        <taxon>Eukaryota</taxon>
        <taxon>Viridiplantae</taxon>
        <taxon>Chlorophyta</taxon>
        <taxon>core chlorophytes</taxon>
        <taxon>Ulvophyceae</taxon>
        <taxon>TCBD clade</taxon>
        <taxon>Bryopsidales</taxon>
        <taxon>Ostreobineae</taxon>
        <taxon>Ostreobiaceae</taxon>
        <taxon>Ostreobium</taxon>
    </lineage>
</organism>
<comment type="caution">
    <text evidence="13">The sequence shown here is derived from an EMBL/GenBank/DDBJ whole genome shotgun (WGS) entry which is preliminary data.</text>
</comment>
<evidence type="ECO:0000256" key="2">
    <source>
        <dbReference type="ARBA" id="ARBA00001946"/>
    </source>
</evidence>
<dbReference type="InterPro" id="IPR036457">
    <property type="entry name" value="PPM-type-like_dom_sf"/>
</dbReference>
<comment type="cofactor">
    <cofactor evidence="1">
        <name>Mn(2+)</name>
        <dbReference type="ChEBI" id="CHEBI:29035"/>
    </cofactor>
</comment>
<dbReference type="SMART" id="SM00331">
    <property type="entry name" value="PP2C_SIG"/>
    <property type="match status" value="1"/>
</dbReference>
<dbReference type="OrthoDB" id="10264738at2759"/>
<keyword evidence="11" id="KW-0732">Signal</keyword>
<gene>
    <name evidence="13" type="ORF">OSTQU699_LOCUS9175</name>
</gene>
<evidence type="ECO:0000313" key="14">
    <source>
        <dbReference type="Proteomes" id="UP000708148"/>
    </source>
</evidence>
<feature type="region of interest" description="Disordered" evidence="10">
    <location>
        <begin position="303"/>
        <end position="370"/>
    </location>
</feature>
<dbReference type="GO" id="GO:0046872">
    <property type="term" value="F:metal ion binding"/>
    <property type="evidence" value="ECO:0007669"/>
    <property type="project" value="UniProtKB-KW"/>
</dbReference>
<comment type="cofactor">
    <cofactor evidence="2">
        <name>Mg(2+)</name>
        <dbReference type="ChEBI" id="CHEBI:18420"/>
    </cofactor>
</comment>
<feature type="compositionally biased region" description="Basic and acidic residues" evidence="10">
    <location>
        <begin position="314"/>
        <end position="323"/>
    </location>
</feature>
<evidence type="ECO:0000256" key="5">
    <source>
        <dbReference type="ARBA" id="ARBA00022801"/>
    </source>
</evidence>
<keyword evidence="5 9" id="KW-0378">Hydrolase</keyword>
<name>A0A8S1JHC2_9CHLO</name>
<accession>A0A8S1JHC2</accession>
<dbReference type="PROSITE" id="PS51746">
    <property type="entry name" value="PPM_2"/>
    <property type="match status" value="1"/>
</dbReference>
<dbReference type="Proteomes" id="UP000708148">
    <property type="component" value="Unassembled WGS sequence"/>
</dbReference>
<dbReference type="CDD" id="cd00143">
    <property type="entry name" value="PP2Cc"/>
    <property type="match status" value="1"/>
</dbReference>
<feature type="region of interest" description="Disordered" evidence="10">
    <location>
        <begin position="166"/>
        <end position="185"/>
    </location>
</feature>
<dbReference type="SMART" id="SM00332">
    <property type="entry name" value="PP2Cc"/>
    <property type="match status" value="1"/>
</dbReference>